<keyword evidence="8 16" id="KW-0812">Transmembrane</keyword>
<gene>
    <name evidence="17" type="primary">pssA</name>
    <name evidence="17" type="ORF">GCM10007392_22010</name>
</gene>
<dbReference type="InterPro" id="IPR050324">
    <property type="entry name" value="CDP-alcohol_PTase-I"/>
</dbReference>
<dbReference type="EMBL" id="BMXR01000005">
    <property type="protein sequence ID" value="GGX54280.1"/>
    <property type="molecule type" value="Genomic_DNA"/>
</dbReference>
<comment type="caution">
    <text evidence="17">The sequence shown here is derived from an EMBL/GenBank/DDBJ whole genome shotgun (WGS) entry which is preliminary data.</text>
</comment>
<comment type="similarity">
    <text evidence="3 15">Belongs to the CDP-alcohol phosphatidyltransferase class-I family.</text>
</comment>
<evidence type="ECO:0000256" key="4">
    <source>
        <dbReference type="ARBA" id="ARBA00013174"/>
    </source>
</evidence>
<keyword evidence="12" id="KW-0594">Phospholipid biosynthesis</keyword>
<evidence type="ECO:0000256" key="2">
    <source>
        <dbReference type="ARBA" id="ARBA00004127"/>
    </source>
</evidence>
<dbReference type="PROSITE" id="PS00379">
    <property type="entry name" value="CDP_ALCOHOL_P_TRANSF"/>
    <property type="match status" value="1"/>
</dbReference>
<dbReference type="GO" id="GO:0012505">
    <property type="term" value="C:endomembrane system"/>
    <property type="evidence" value="ECO:0007669"/>
    <property type="project" value="UniProtKB-SubCell"/>
</dbReference>
<evidence type="ECO:0000256" key="14">
    <source>
        <dbReference type="ARBA" id="ARBA00032361"/>
    </source>
</evidence>
<protein>
    <recommendedName>
        <fullName evidence="5">CDP-diacylglycerol--serine O-phosphatidyltransferase</fullName>
        <ecNumber evidence="4">2.7.8.8</ecNumber>
    </recommendedName>
    <alternativeName>
        <fullName evidence="14">Phosphatidylserine synthase</fullName>
    </alternativeName>
</protein>
<accession>A0A918KAK4</accession>
<keyword evidence="18" id="KW-1185">Reference proteome</keyword>
<feature type="transmembrane region" description="Helical" evidence="16">
    <location>
        <begin position="115"/>
        <end position="133"/>
    </location>
</feature>
<keyword evidence="9 16" id="KW-1133">Transmembrane helix</keyword>
<evidence type="ECO:0000256" key="13">
    <source>
        <dbReference type="ARBA" id="ARBA00023264"/>
    </source>
</evidence>
<evidence type="ECO:0000256" key="5">
    <source>
        <dbReference type="ARBA" id="ARBA00017171"/>
    </source>
</evidence>
<keyword evidence="13" id="KW-1208">Phospholipid metabolism</keyword>
<dbReference type="InterPro" id="IPR000462">
    <property type="entry name" value="CDP-OH_P_trans"/>
</dbReference>
<dbReference type="InterPro" id="IPR043130">
    <property type="entry name" value="CDP-OH_PTrfase_TM_dom"/>
</dbReference>
<dbReference type="EC" id="2.7.8.8" evidence="4"/>
<feature type="transmembrane region" description="Helical" evidence="16">
    <location>
        <begin position="208"/>
        <end position="225"/>
    </location>
</feature>
<keyword evidence="11 16" id="KW-0472">Membrane</keyword>
<evidence type="ECO:0000256" key="6">
    <source>
        <dbReference type="ARBA" id="ARBA00022516"/>
    </source>
</evidence>
<feature type="transmembrane region" description="Helical" evidence="16">
    <location>
        <begin position="145"/>
        <end position="165"/>
    </location>
</feature>
<comment type="subcellular location">
    <subcellularLocation>
        <location evidence="2">Endomembrane system</location>
        <topology evidence="2">Multi-pass membrane protein</topology>
    </subcellularLocation>
</comment>
<dbReference type="Gene3D" id="1.20.120.1760">
    <property type="match status" value="1"/>
</dbReference>
<keyword evidence="7 15" id="KW-0808">Transferase</keyword>
<evidence type="ECO:0000256" key="12">
    <source>
        <dbReference type="ARBA" id="ARBA00023209"/>
    </source>
</evidence>
<dbReference type="InterPro" id="IPR048254">
    <property type="entry name" value="CDP_ALCOHOL_P_TRANSF_CS"/>
</dbReference>
<reference evidence="17" key="1">
    <citation type="journal article" date="2014" name="Int. J. Syst. Evol. Microbiol.">
        <title>Complete genome sequence of Corynebacterium casei LMG S-19264T (=DSM 44701T), isolated from a smear-ripened cheese.</title>
        <authorList>
            <consortium name="US DOE Joint Genome Institute (JGI-PGF)"/>
            <person name="Walter F."/>
            <person name="Albersmeier A."/>
            <person name="Kalinowski J."/>
            <person name="Ruckert C."/>
        </authorList>
    </citation>
    <scope>NUCLEOTIDE SEQUENCE</scope>
    <source>
        <strain evidence="17">KCTC 22169</strain>
    </source>
</reference>
<evidence type="ECO:0000256" key="8">
    <source>
        <dbReference type="ARBA" id="ARBA00022692"/>
    </source>
</evidence>
<dbReference type="Proteomes" id="UP000626148">
    <property type="component" value="Unassembled WGS sequence"/>
</dbReference>
<evidence type="ECO:0000256" key="16">
    <source>
        <dbReference type="SAM" id="Phobius"/>
    </source>
</evidence>
<evidence type="ECO:0000256" key="15">
    <source>
        <dbReference type="RuleBase" id="RU003750"/>
    </source>
</evidence>
<dbReference type="NCBIfam" id="TIGR00473">
    <property type="entry name" value="pssA"/>
    <property type="match status" value="1"/>
</dbReference>
<dbReference type="AlphaFoldDB" id="A0A918KAK4"/>
<dbReference type="GO" id="GO:0008654">
    <property type="term" value="P:phospholipid biosynthetic process"/>
    <property type="evidence" value="ECO:0007669"/>
    <property type="project" value="UniProtKB-KW"/>
</dbReference>
<evidence type="ECO:0000256" key="9">
    <source>
        <dbReference type="ARBA" id="ARBA00022989"/>
    </source>
</evidence>
<dbReference type="InterPro" id="IPR004533">
    <property type="entry name" value="CDP-diaglyc--ser_O-PTrfase"/>
</dbReference>
<evidence type="ECO:0000313" key="18">
    <source>
        <dbReference type="Proteomes" id="UP000626148"/>
    </source>
</evidence>
<dbReference type="GO" id="GO:0016020">
    <property type="term" value="C:membrane"/>
    <property type="evidence" value="ECO:0007669"/>
    <property type="project" value="InterPro"/>
</dbReference>
<keyword evidence="10" id="KW-0443">Lipid metabolism</keyword>
<evidence type="ECO:0000256" key="3">
    <source>
        <dbReference type="ARBA" id="ARBA00010441"/>
    </source>
</evidence>
<evidence type="ECO:0000256" key="11">
    <source>
        <dbReference type="ARBA" id="ARBA00023136"/>
    </source>
</evidence>
<dbReference type="PANTHER" id="PTHR14269:SF61">
    <property type="entry name" value="CDP-DIACYLGLYCEROL--SERINE O-PHOSPHATIDYLTRANSFERASE"/>
    <property type="match status" value="1"/>
</dbReference>
<feature type="transmembrane region" description="Helical" evidence="16">
    <location>
        <begin position="231"/>
        <end position="248"/>
    </location>
</feature>
<evidence type="ECO:0000256" key="1">
    <source>
        <dbReference type="ARBA" id="ARBA00000287"/>
    </source>
</evidence>
<proteinExistence type="inferred from homology"/>
<comment type="catalytic activity">
    <reaction evidence="1">
        <text>a CDP-1,2-diacyl-sn-glycerol + L-serine = a 1,2-diacyl-sn-glycero-3-phospho-L-serine + CMP + H(+)</text>
        <dbReference type="Rhea" id="RHEA:16913"/>
        <dbReference type="ChEBI" id="CHEBI:15378"/>
        <dbReference type="ChEBI" id="CHEBI:33384"/>
        <dbReference type="ChEBI" id="CHEBI:57262"/>
        <dbReference type="ChEBI" id="CHEBI:58332"/>
        <dbReference type="ChEBI" id="CHEBI:60377"/>
        <dbReference type="EC" id="2.7.8.8"/>
    </reaction>
</comment>
<dbReference type="Pfam" id="PF01066">
    <property type="entry name" value="CDP-OH_P_transf"/>
    <property type="match status" value="1"/>
</dbReference>
<evidence type="ECO:0000313" key="17">
    <source>
        <dbReference type="EMBL" id="GGX54280.1"/>
    </source>
</evidence>
<evidence type="ECO:0000256" key="10">
    <source>
        <dbReference type="ARBA" id="ARBA00023098"/>
    </source>
</evidence>
<feature type="transmembrane region" description="Helical" evidence="16">
    <location>
        <begin position="177"/>
        <end position="196"/>
    </location>
</feature>
<dbReference type="PANTHER" id="PTHR14269">
    <property type="entry name" value="CDP-DIACYLGLYCEROL--GLYCEROL-3-PHOSPHATE 3-PHOSPHATIDYLTRANSFERASE-RELATED"/>
    <property type="match status" value="1"/>
</dbReference>
<reference evidence="17" key="2">
    <citation type="submission" date="2020-09" db="EMBL/GenBank/DDBJ databases">
        <authorList>
            <person name="Sun Q."/>
            <person name="Kim S."/>
        </authorList>
    </citation>
    <scope>NUCLEOTIDE SEQUENCE</scope>
    <source>
        <strain evidence="17">KCTC 22169</strain>
    </source>
</reference>
<dbReference type="GO" id="GO:0003882">
    <property type="term" value="F:CDP-diacylglycerol-serine O-phosphatidyltransferase activity"/>
    <property type="evidence" value="ECO:0007669"/>
    <property type="project" value="UniProtKB-EC"/>
</dbReference>
<keyword evidence="6" id="KW-0444">Lipid biosynthesis</keyword>
<dbReference type="RefSeq" id="WP_189608598.1">
    <property type="nucleotide sequence ID" value="NZ_BMXR01000005.1"/>
</dbReference>
<organism evidence="17 18">
    <name type="scientific">Saccharospirillum salsuginis</name>
    <dbReference type="NCBI Taxonomy" id="418750"/>
    <lineage>
        <taxon>Bacteria</taxon>
        <taxon>Pseudomonadati</taxon>
        <taxon>Pseudomonadota</taxon>
        <taxon>Gammaproteobacteria</taxon>
        <taxon>Oceanospirillales</taxon>
        <taxon>Saccharospirillaceae</taxon>
        <taxon>Saccharospirillum</taxon>
    </lineage>
</organism>
<name>A0A918KAK4_9GAMM</name>
<evidence type="ECO:0000256" key="7">
    <source>
        <dbReference type="ARBA" id="ARBA00022679"/>
    </source>
</evidence>
<sequence length="264" mass="28594">MRSTENTETVSDRLPIQPNGHPRRGVYLLPNLLTTAALFAGFYSIISSIGGDFVKASVALLVAQLLDGMDGRVARMTHTQSEFGAQYDSMSDNLAFGVAPALLAFQWSLHSLGKLGWVAAFIFVAGAALRLARFNIQINTVDKKFFVGLASPAGAGIVWATVWALTESGVSGESVAWMMVVLVPVIGALMVSPVRYYSFKDLSDRGRVPFVVLLIAVMVIAIIALDPAKVLLAIAVLYALSGPVFEVWRRMRQYRNARKAGTSR</sequence>
<feature type="transmembrane region" description="Helical" evidence="16">
    <location>
        <begin position="26"/>
        <end position="46"/>
    </location>
</feature>